<comment type="catalytic activity">
    <reaction evidence="1 10">
        <text>a myo-inositol phosphate + H2O = myo-inositol + phosphate</text>
        <dbReference type="Rhea" id="RHEA:24056"/>
        <dbReference type="ChEBI" id="CHEBI:15377"/>
        <dbReference type="ChEBI" id="CHEBI:17268"/>
        <dbReference type="ChEBI" id="CHEBI:43474"/>
        <dbReference type="ChEBI" id="CHEBI:84139"/>
        <dbReference type="EC" id="3.1.3.25"/>
    </reaction>
</comment>
<comment type="similarity">
    <text evidence="3 10">Belongs to the inositol monophosphatase superfamily.</text>
</comment>
<keyword evidence="8 9" id="KW-0460">Magnesium</keyword>
<dbReference type="SUPFAM" id="SSF56655">
    <property type="entry name" value="Carbohydrate phosphatase"/>
    <property type="match status" value="1"/>
</dbReference>
<dbReference type="PRINTS" id="PR01959">
    <property type="entry name" value="SBIMPHPHTASE"/>
</dbReference>
<evidence type="ECO:0000256" key="8">
    <source>
        <dbReference type="ARBA" id="ARBA00022842"/>
    </source>
</evidence>
<dbReference type="OrthoDB" id="9785695at2"/>
<protein>
    <recommendedName>
        <fullName evidence="5 10">Inositol-1-monophosphatase</fullName>
        <ecNumber evidence="4 10">3.1.3.25</ecNumber>
    </recommendedName>
</protein>
<accession>A0A1G6CBC9</accession>
<dbReference type="InterPro" id="IPR000760">
    <property type="entry name" value="Inositol_monophosphatase-like"/>
</dbReference>
<name>A0A1G6CBC9_9HYPH</name>
<comment type="cofactor">
    <cofactor evidence="2 9 10">
        <name>Mg(2+)</name>
        <dbReference type="ChEBI" id="CHEBI:18420"/>
    </cofactor>
</comment>
<evidence type="ECO:0000256" key="2">
    <source>
        <dbReference type="ARBA" id="ARBA00001946"/>
    </source>
</evidence>
<dbReference type="InterPro" id="IPR020550">
    <property type="entry name" value="Inositol_monophosphatase_CS"/>
</dbReference>
<feature type="binding site" evidence="9">
    <location>
        <position position="87"/>
    </location>
    <ligand>
        <name>Mg(2+)</name>
        <dbReference type="ChEBI" id="CHEBI:18420"/>
        <label>1</label>
        <note>catalytic</note>
    </ligand>
</feature>
<dbReference type="Gene3D" id="3.30.540.10">
    <property type="entry name" value="Fructose-1,6-Bisphosphatase, subunit A, domain 1"/>
    <property type="match status" value="1"/>
</dbReference>
<dbReference type="GO" id="GO:0046854">
    <property type="term" value="P:phosphatidylinositol phosphate biosynthetic process"/>
    <property type="evidence" value="ECO:0007669"/>
    <property type="project" value="InterPro"/>
</dbReference>
<dbReference type="GO" id="GO:0008934">
    <property type="term" value="F:inositol monophosphate 1-phosphatase activity"/>
    <property type="evidence" value="ECO:0007669"/>
    <property type="project" value="InterPro"/>
</dbReference>
<dbReference type="PANTHER" id="PTHR20854:SF4">
    <property type="entry name" value="INOSITOL-1-MONOPHOSPHATASE-RELATED"/>
    <property type="match status" value="1"/>
</dbReference>
<evidence type="ECO:0000256" key="1">
    <source>
        <dbReference type="ARBA" id="ARBA00001033"/>
    </source>
</evidence>
<evidence type="ECO:0000256" key="7">
    <source>
        <dbReference type="ARBA" id="ARBA00022801"/>
    </source>
</evidence>
<sequence>MDSDQLEQRARVAATVVREAGALALDYFRRRGDLRIDSKGLQDMVSQADRECEDLIFARLSEAFPADSFLGEEGGLRGTGSAMWVVDPIDGTANFVRGIPHWCVSIGLIEDGRALCGVLYDPVADELFAGVAGGGATLNGAPIGVTGETDLRKARVGIGFSYRTPVAPHPGDIHALLDAGCEYLRLGSGALGLAYTAAGRLDGYFERHINLWDVAGGLIIVAEAGGRLSDFMTPDVVAEGNEILVATPGIYDQLRGLFDA</sequence>
<dbReference type="InterPro" id="IPR033942">
    <property type="entry name" value="IMPase"/>
</dbReference>
<dbReference type="STRING" id="665467.SAMN02982931_02289"/>
<dbReference type="PRINTS" id="PR00377">
    <property type="entry name" value="IMPHPHTASES"/>
</dbReference>
<dbReference type="GO" id="GO:0046872">
    <property type="term" value="F:metal ion binding"/>
    <property type="evidence" value="ECO:0007669"/>
    <property type="project" value="UniProtKB-KW"/>
</dbReference>
<dbReference type="GO" id="GO:0007165">
    <property type="term" value="P:signal transduction"/>
    <property type="evidence" value="ECO:0007669"/>
    <property type="project" value="TreeGrafter"/>
</dbReference>
<dbReference type="CDD" id="cd01639">
    <property type="entry name" value="IMPase"/>
    <property type="match status" value="1"/>
</dbReference>
<feature type="binding site" evidence="9">
    <location>
        <position position="213"/>
    </location>
    <ligand>
        <name>Mg(2+)</name>
        <dbReference type="ChEBI" id="CHEBI:18420"/>
        <label>1</label>
        <note>catalytic</note>
    </ligand>
</feature>
<organism evidence="11 12">
    <name type="scientific">Bauldia litoralis</name>
    <dbReference type="NCBI Taxonomy" id="665467"/>
    <lineage>
        <taxon>Bacteria</taxon>
        <taxon>Pseudomonadati</taxon>
        <taxon>Pseudomonadota</taxon>
        <taxon>Alphaproteobacteria</taxon>
        <taxon>Hyphomicrobiales</taxon>
        <taxon>Kaistiaceae</taxon>
        <taxon>Bauldia</taxon>
    </lineage>
</organism>
<keyword evidence="7 10" id="KW-0378">Hydrolase</keyword>
<evidence type="ECO:0000256" key="3">
    <source>
        <dbReference type="ARBA" id="ARBA00009759"/>
    </source>
</evidence>
<keyword evidence="12" id="KW-1185">Reference proteome</keyword>
<evidence type="ECO:0000313" key="11">
    <source>
        <dbReference type="EMBL" id="SDB30207.1"/>
    </source>
</evidence>
<dbReference type="RefSeq" id="WP_090876558.1">
    <property type="nucleotide sequence ID" value="NZ_FMXQ01000004.1"/>
</dbReference>
<dbReference type="Proteomes" id="UP000199071">
    <property type="component" value="Unassembled WGS sequence"/>
</dbReference>
<feature type="binding site" evidence="9">
    <location>
        <position position="72"/>
    </location>
    <ligand>
        <name>Mg(2+)</name>
        <dbReference type="ChEBI" id="CHEBI:18420"/>
        <label>1</label>
        <note>catalytic</note>
    </ligand>
</feature>
<dbReference type="FunFam" id="3.30.540.10:FF:000003">
    <property type="entry name" value="Inositol-1-monophosphatase"/>
    <property type="match status" value="1"/>
</dbReference>
<reference evidence="11 12" key="1">
    <citation type="submission" date="2016-10" db="EMBL/GenBank/DDBJ databases">
        <authorList>
            <person name="de Groot N.N."/>
        </authorList>
    </citation>
    <scope>NUCLEOTIDE SEQUENCE [LARGE SCALE GENOMIC DNA]</scope>
    <source>
        <strain evidence="11 12">ATCC 35022</strain>
    </source>
</reference>
<gene>
    <name evidence="11" type="ORF">SAMN02982931_02289</name>
</gene>
<evidence type="ECO:0000256" key="6">
    <source>
        <dbReference type="ARBA" id="ARBA00022723"/>
    </source>
</evidence>
<feature type="binding site" evidence="9">
    <location>
        <position position="90"/>
    </location>
    <ligand>
        <name>Mg(2+)</name>
        <dbReference type="ChEBI" id="CHEBI:18420"/>
        <label>2</label>
    </ligand>
</feature>
<evidence type="ECO:0000313" key="12">
    <source>
        <dbReference type="Proteomes" id="UP000199071"/>
    </source>
</evidence>
<dbReference type="PANTHER" id="PTHR20854">
    <property type="entry name" value="INOSITOL MONOPHOSPHATASE"/>
    <property type="match status" value="1"/>
</dbReference>
<dbReference type="EC" id="3.1.3.25" evidence="4 10"/>
<dbReference type="Gene3D" id="3.40.190.80">
    <property type="match status" value="1"/>
</dbReference>
<evidence type="ECO:0000256" key="9">
    <source>
        <dbReference type="PIRSR" id="PIRSR600760-2"/>
    </source>
</evidence>
<dbReference type="EMBL" id="FMXQ01000004">
    <property type="protein sequence ID" value="SDB30207.1"/>
    <property type="molecule type" value="Genomic_DNA"/>
</dbReference>
<dbReference type="InterPro" id="IPR022337">
    <property type="entry name" value="Inositol_monophosphatase_SuhB"/>
</dbReference>
<dbReference type="PROSITE" id="PS00629">
    <property type="entry name" value="IMP_1"/>
    <property type="match status" value="1"/>
</dbReference>
<evidence type="ECO:0000256" key="10">
    <source>
        <dbReference type="RuleBase" id="RU364068"/>
    </source>
</evidence>
<dbReference type="InterPro" id="IPR020583">
    <property type="entry name" value="Inositol_monoP_metal-BS"/>
</dbReference>
<evidence type="ECO:0000256" key="5">
    <source>
        <dbReference type="ARBA" id="ARBA00019784"/>
    </source>
</evidence>
<dbReference type="GO" id="GO:0006020">
    <property type="term" value="P:inositol metabolic process"/>
    <property type="evidence" value="ECO:0007669"/>
    <property type="project" value="TreeGrafter"/>
</dbReference>
<dbReference type="Pfam" id="PF00459">
    <property type="entry name" value="Inositol_P"/>
    <property type="match status" value="1"/>
</dbReference>
<keyword evidence="6 9" id="KW-0479">Metal-binding</keyword>
<dbReference type="AlphaFoldDB" id="A0A1G6CBC9"/>
<dbReference type="PROSITE" id="PS00630">
    <property type="entry name" value="IMP_2"/>
    <property type="match status" value="1"/>
</dbReference>
<evidence type="ECO:0000256" key="4">
    <source>
        <dbReference type="ARBA" id="ARBA00013106"/>
    </source>
</evidence>
<proteinExistence type="inferred from homology"/>
<feature type="binding site" evidence="9">
    <location>
        <position position="89"/>
    </location>
    <ligand>
        <name>Mg(2+)</name>
        <dbReference type="ChEBI" id="CHEBI:18420"/>
        <label>1</label>
        <note>catalytic</note>
    </ligand>
</feature>